<feature type="transmembrane region" description="Helical" evidence="7">
    <location>
        <begin position="499"/>
        <end position="519"/>
    </location>
</feature>
<organism evidence="9 10">
    <name type="scientific">Aquilegia coerulea</name>
    <name type="common">Rocky mountain columbine</name>
    <dbReference type="NCBI Taxonomy" id="218851"/>
    <lineage>
        <taxon>Eukaryota</taxon>
        <taxon>Viridiplantae</taxon>
        <taxon>Streptophyta</taxon>
        <taxon>Embryophyta</taxon>
        <taxon>Tracheophyta</taxon>
        <taxon>Spermatophyta</taxon>
        <taxon>Magnoliopsida</taxon>
        <taxon>Ranunculales</taxon>
        <taxon>Ranunculaceae</taxon>
        <taxon>Thalictroideae</taxon>
        <taxon>Aquilegia</taxon>
    </lineage>
</organism>
<dbReference type="AlphaFoldDB" id="A0A2G5D4U1"/>
<dbReference type="PROSITE" id="PS50850">
    <property type="entry name" value="MFS"/>
    <property type="match status" value="1"/>
</dbReference>
<accession>A0A2G5D4U1</accession>
<evidence type="ECO:0000256" key="6">
    <source>
        <dbReference type="ARBA" id="ARBA00023136"/>
    </source>
</evidence>
<name>A0A2G5D4U1_AQUCA</name>
<feature type="transmembrane region" description="Helical" evidence="7">
    <location>
        <begin position="192"/>
        <end position="214"/>
    </location>
</feature>
<dbReference type="PROSITE" id="PS00217">
    <property type="entry name" value="SUGAR_TRANSPORT_2"/>
    <property type="match status" value="1"/>
</dbReference>
<dbReference type="InterPro" id="IPR020846">
    <property type="entry name" value="MFS_dom"/>
</dbReference>
<evidence type="ECO:0000256" key="7">
    <source>
        <dbReference type="SAM" id="Phobius"/>
    </source>
</evidence>
<dbReference type="GO" id="GO:0005366">
    <property type="term" value="F:myo-inositol:proton symporter activity"/>
    <property type="evidence" value="ECO:0007669"/>
    <property type="project" value="TreeGrafter"/>
</dbReference>
<dbReference type="InterPro" id="IPR005828">
    <property type="entry name" value="MFS_sugar_transport-like"/>
</dbReference>
<feature type="transmembrane region" description="Helical" evidence="7">
    <location>
        <begin position="35"/>
        <end position="60"/>
    </location>
</feature>
<feature type="transmembrane region" description="Helical" evidence="7">
    <location>
        <begin position="531"/>
        <end position="549"/>
    </location>
</feature>
<dbReference type="EMBL" id="KZ305044">
    <property type="protein sequence ID" value="PIA38534.1"/>
    <property type="molecule type" value="Genomic_DNA"/>
</dbReference>
<evidence type="ECO:0000256" key="1">
    <source>
        <dbReference type="ARBA" id="ARBA00004141"/>
    </source>
</evidence>
<feature type="transmembrane region" description="Helical" evidence="7">
    <location>
        <begin position="132"/>
        <end position="152"/>
    </location>
</feature>
<sequence>MMVVQDALYIASREEFKDLFHIIEKKDDSYVIKHFMYVIITGAFSCGHNMGLMIGTLLYIRDQAPEIHKKTSLQEAIVSMSVAGAILGAVLGGSMKDKFGRKRTIMASDILIFFGTLLLVCAPVPWLWPIVVGRILVGLGLGIASMTVSLYISETSPVRIRGALVSLYGLAIIGGQFFAEVLAYLIYSDNMVVVHCLFGVAGIPMMYHFLWMLGQPESPVWLYRKGREEEAINVLKGLCLAEELDVEIDALKLSVKAAGESSIDAGNIVAKVKDAWDTPVVRKGLAVGIGVQIFQQLVGINAVMHYGPTIVQFAGIASSSKALALSLITSGLNAVGTITCMSIAHKYGRKKMMIISMIGIISCLGGLSVAFKISDAHAPIVNRFETARFGNGTCPVYLTTPNTASWDCRLCLDASSGCAFCFDSTNLYHAGACIAIDSTSKAVCHSQGKSELFTQGCPSNAPMVAIIFLVLFIISYSFGMGTVPWIVNSEIYPLQHRGICQGMATMANWISSLIVIQTFLTLTKAFGPRTFLIYAGFSTMGMLYIVWIVPETKGLLLEEVEEVLEAGNMFHSWKKPWPLEERAKLLPSKPYSNRLLQLS</sequence>
<dbReference type="PRINTS" id="PR00171">
    <property type="entry name" value="SUGRTRNSPORT"/>
</dbReference>
<dbReference type="Pfam" id="PF00083">
    <property type="entry name" value="Sugar_tr"/>
    <property type="match status" value="2"/>
</dbReference>
<gene>
    <name evidence="9" type="ORF">AQUCO_02700025v1</name>
</gene>
<evidence type="ECO:0000256" key="5">
    <source>
        <dbReference type="ARBA" id="ARBA00022989"/>
    </source>
</evidence>
<reference evidence="9 10" key="1">
    <citation type="submission" date="2017-09" db="EMBL/GenBank/DDBJ databases">
        <title>WGS assembly of Aquilegia coerulea Goldsmith.</title>
        <authorList>
            <person name="Hodges S."/>
            <person name="Kramer E."/>
            <person name="Nordborg M."/>
            <person name="Tomkins J."/>
            <person name="Borevitz J."/>
            <person name="Derieg N."/>
            <person name="Yan J."/>
            <person name="Mihaltcheva S."/>
            <person name="Hayes R.D."/>
            <person name="Rokhsar D."/>
        </authorList>
    </citation>
    <scope>NUCLEOTIDE SEQUENCE [LARGE SCALE GENOMIC DNA]</scope>
    <source>
        <strain evidence="10">cv. Goldsmith</strain>
    </source>
</reference>
<evidence type="ECO:0000256" key="2">
    <source>
        <dbReference type="ARBA" id="ARBA00010992"/>
    </source>
</evidence>
<evidence type="ECO:0000256" key="4">
    <source>
        <dbReference type="ARBA" id="ARBA00022692"/>
    </source>
</evidence>
<proteinExistence type="inferred from homology"/>
<keyword evidence="4 7" id="KW-0812">Transmembrane</keyword>
<feature type="transmembrane region" description="Helical" evidence="7">
    <location>
        <begin position="72"/>
        <end position="93"/>
    </location>
</feature>
<feature type="transmembrane region" description="Helical" evidence="7">
    <location>
        <begin position="164"/>
        <end position="186"/>
    </location>
</feature>
<dbReference type="InParanoid" id="A0A2G5D4U1"/>
<keyword evidence="5 7" id="KW-1133">Transmembrane helix</keyword>
<dbReference type="InterPro" id="IPR036259">
    <property type="entry name" value="MFS_trans_sf"/>
</dbReference>
<dbReference type="SUPFAM" id="SSF103473">
    <property type="entry name" value="MFS general substrate transporter"/>
    <property type="match status" value="1"/>
</dbReference>
<feature type="transmembrane region" description="Helical" evidence="7">
    <location>
        <begin position="463"/>
        <end position="487"/>
    </location>
</feature>
<dbReference type="PANTHER" id="PTHR48020">
    <property type="entry name" value="PROTON MYO-INOSITOL COTRANSPORTER"/>
    <property type="match status" value="1"/>
</dbReference>
<evidence type="ECO:0000259" key="8">
    <source>
        <dbReference type="PROSITE" id="PS50850"/>
    </source>
</evidence>
<evidence type="ECO:0000313" key="9">
    <source>
        <dbReference type="EMBL" id="PIA38534.1"/>
    </source>
</evidence>
<evidence type="ECO:0000313" key="10">
    <source>
        <dbReference type="Proteomes" id="UP000230069"/>
    </source>
</evidence>
<keyword evidence="6 7" id="KW-0472">Membrane</keyword>
<dbReference type="GO" id="GO:0016020">
    <property type="term" value="C:membrane"/>
    <property type="evidence" value="ECO:0007669"/>
    <property type="project" value="UniProtKB-SubCell"/>
</dbReference>
<dbReference type="Proteomes" id="UP000230069">
    <property type="component" value="Unassembled WGS sequence"/>
</dbReference>
<feature type="transmembrane region" description="Helical" evidence="7">
    <location>
        <begin position="105"/>
        <end position="126"/>
    </location>
</feature>
<comment type="similarity">
    <text evidence="2">Belongs to the major facilitator superfamily. Sugar transporter (TC 2.A.1.1) family.</text>
</comment>
<keyword evidence="10" id="KW-1185">Reference proteome</keyword>
<comment type="subcellular location">
    <subcellularLocation>
        <location evidence="1">Membrane</location>
        <topology evidence="1">Multi-pass membrane protein</topology>
    </subcellularLocation>
</comment>
<feature type="domain" description="Major facilitator superfamily (MFS) profile" evidence="8">
    <location>
        <begin position="35"/>
        <end position="553"/>
    </location>
</feature>
<dbReference type="InterPro" id="IPR003663">
    <property type="entry name" value="Sugar/inositol_transpt"/>
</dbReference>
<dbReference type="PANTHER" id="PTHR48020:SF24">
    <property type="entry name" value="INOSITOL TRANSPORTER 4"/>
    <property type="match status" value="1"/>
</dbReference>
<dbReference type="OrthoDB" id="6339427at2759"/>
<protein>
    <recommendedName>
        <fullName evidence="8">Major facilitator superfamily (MFS) profile domain-containing protein</fullName>
    </recommendedName>
</protein>
<dbReference type="Gene3D" id="1.20.1250.20">
    <property type="entry name" value="MFS general substrate transporter like domains"/>
    <property type="match status" value="2"/>
</dbReference>
<keyword evidence="3" id="KW-0813">Transport</keyword>
<evidence type="ECO:0000256" key="3">
    <source>
        <dbReference type="ARBA" id="ARBA00022448"/>
    </source>
</evidence>
<dbReference type="InterPro" id="IPR005829">
    <property type="entry name" value="Sugar_transporter_CS"/>
</dbReference>
<dbReference type="InterPro" id="IPR050814">
    <property type="entry name" value="Myo-inositol_Transporter"/>
</dbReference>